<keyword evidence="8" id="KW-0694">RNA-binding</keyword>
<keyword evidence="9" id="KW-0508">mRNA splicing</keyword>
<dbReference type="InterPro" id="IPR001650">
    <property type="entry name" value="Helicase_C-like"/>
</dbReference>
<feature type="short sequence motif" description="Q motif" evidence="14">
    <location>
        <begin position="171"/>
        <end position="199"/>
    </location>
</feature>
<dbReference type="PROSITE" id="PS51192">
    <property type="entry name" value="HELICASE_ATP_BIND_1"/>
    <property type="match status" value="1"/>
</dbReference>
<dbReference type="OrthoDB" id="196131at2759"/>
<evidence type="ECO:0000256" key="15">
    <source>
        <dbReference type="RuleBase" id="RU000492"/>
    </source>
</evidence>
<evidence type="ECO:0000256" key="10">
    <source>
        <dbReference type="ARBA" id="ARBA00023242"/>
    </source>
</evidence>
<evidence type="ECO:0000259" key="17">
    <source>
        <dbReference type="PROSITE" id="PS51192"/>
    </source>
</evidence>
<evidence type="ECO:0000313" key="20">
    <source>
        <dbReference type="EMBL" id="KFK44687.1"/>
    </source>
</evidence>
<feature type="region of interest" description="Disordered" evidence="16">
    <location>
        <begin position="20"/>
        <end position="58"/>
    </location>
</feature>
<keyword evidence="10" id="KW-0539">Nucleus</keyword>
<evidence type="ECO:0000256" key="5">
    <source>
        <dbReference type="ARBA" id="ARBA00022801"/>
    </source>
</evidence>
<feature type="domain" description="Helicase C-terminal" evidence="18">
    <location>
        <begin position="424"/>
        <end position="570"/>
    </location>
</feature>
<dbReference type="Proteomes" id="UP000029120">
    <property type="component" value="Chromosome 1"/>
</dbReference>
<accession>A0A087HRD5</accession>
<dbReference type="SMART" id="SM00490">
    <property type="entry name" value="HELICc"/>
    <property type="match status" value="1"/>
</dbReference>
<feature type="domain" description="DEAD-box RNA helicase Q" evidence="19">
    <location>
        <begin position="171"/>
        <end position="199"/>
    </location>
</feature>
<dbReference type="eggNOG" id="KOG0333">
    <property type="taxonomic scope" value="Eukaryota"/>
</dbReference>
<dbReference type="CDD" id="cd17945">
    <property type="entry name" value="DEADc_DDX23"/>
    <property type="match status" value="1"/>
</dbReference>
<evidence type="ECO:0000256" key="8">
    <source>
        <dbReference type="ARBA" id="ARBA00022884"/>
    </source>
</evidence>
<keyword evidence="21" id="KW-1185">Reference proteome</keyword>
<dbReference type="PROSITE" id="PS51194">
    <property type="entry name" value="HELICASE_CTER"/>
    <property type="match status" value="1"/>
</dbReference>
<dbReference type="InterPro" id="IPR000629">
    <property type="entry name" value="RNA-helicase_DEAD-box_CS"/>
</dbReference>
<dbReference type="OMA" id="EDYTHRT"/>
<comment type="subcellular location">
    <subcellularLocation>
        <location evidence="1">Nucleus</location>
    </subcellularLocation>
</comment>
<dbReference type="Pfam" id="PF00271">
    <property type="entry name" value="Helicase_C"/>
    <property type="match status" value="1"/>
</dbReference>
<evidence type="ECO:0000256" key="11">
    <source>
        <dbReference type="ARBA" id="ARBA00037954"/>
    </source>
</evidence>
<evidence type="ECO:0000256" key="9">
    <source>
        <dbReference type="ARBA" id="ARBA00023187"/>
    </source>
</evidence>
<dbReference type="EMBL" id="CM002869">
    <property type="protein sequence ID" value="KFK44687.1"/>
    <property type="molecule type" value="Genomic_DNA"/>
</dbReference>
<evidence type="ECO:0000313" key="21">
    <source>
        <dbReference type="Proteomes" id="UP000029120"/>
    </source>
</evidence>
<dbReference type="AlphaFoldDB" id="A0A087HRD5"/>
<dbReference type="PANTHER" id="PTHR47958">
    <property type="entry name" value="ATP-DEPENDENT RNA HELICASE DBP3"/>
    <property type="match status" value="1"/>
</dbReference>
<evidence type="ECO:0000256" key="14">
    <source>
        <dbReference type="PROSITE-ProRule" id="PRU00552"/>
    </source>
</evidence>
<evidence type="ECO:0000259" key="19">
    <source>
        <dbReference type="PROSITE" id="PS51195"/>
    </source>
</evidence>
<evidence type="ECO:0000256" key="6">
    <source>
        <dbReference type="ARBA" id="ARBA00022806"/>
    </source>
</evidence>
<dbReference type="SUPFAM" id="SSF52540">
    <property type="entry name" value="P-loop containing nucleoside triphosphate hydrolases"/>
    <property type="match status" value="1"/>
</dbReference>
<evidence type="ECO:0000256" key="2">
    <source>
        <dbReference type="ARBA" id="ARBA00012552"/>
    </source>
</evidence>
<dbReference type="GO" id="GO:0016787">
    <property type="term" value="F:hydrolase activity"/>
    <property type="evidence" value="ECO:0007669"/>
    <property type="project" value="UniProtKB-KW"/>
</dbReference>
<evidence type="ECO:0000259" key="18">
    <source>
        <dbReference type="PROSITE" id="PS51194"/>
    </source>
</evidence>
<dbReference type="EC" id="3.6.4.13" evidence="2"/>
<keyword evidence="6 15" id="KW-0347">Helicase</keyword>
<dbReference type="InterPro" id="IPR014001">
    <property type="entry name" value="Helicase_ATP-bd"/>
</dbReference>
<gene>
    <name evidence="20" type="ordered locus">AALP_Aa1g290500</name>
</gene>
<dbReference type="GO" id="GO:0003723">
    <property type="term" value="F:RNA binding"/>
    <property type="evidence" value="ECO:0007669"/>
    <property type="project" value="UniProtKB-KW"/>
</dbReference>
<keyword evidence="7 15" id="KW-0067">ATP-binding</keyword>
<evidence type="ECO:0000256" key="13">
    <source>
        <dbReference type="ARBA" id="ARBA00068856"/>
    </source>
</evidence>
<dbReference type="PROSITE" id="PS00039">
    <property type="entry name" value="DEAD_ATP_HELICASE"/>
    <property type="match status" value="1"/>
</dbReference>
<proteinExistence type="inferred from homology"/>
<keyword evidence="5 15" id="KW-0378">Hydrolase</keyword>
<evidence type="ECO:0000256" key="3">
    <source>
        <dbReference type="ARBA" id="ARBA00022664"/>
    </source>
</evidence>
<dbReference type="PROSITE" id="PS51195">
    <property type="entry name" value="Q_MOTIF"/>
    <property type="match status" value="1"/>
</dbReference>
<feature type="compositionally biased region" description="Basic and acidic residues" evidence="16">
    <location>
        <begin position="43"/>
        <end position="58"/>
    </location>
</feature>
<dbReference type="SMART" id="SM00487">
    <property type="entry name" value="DEXDc"/>
    <property type="match status" value="1"/>
</dbReference>
<dbReference type="GO" id="GO:0005634">
    <property type="term" value="C:nucleus"/>
    <property type="evidence" value="ECO:0007669"/>
    <property type="project" value="UniProtKB-SubCell"/>
</dbReference>
<dbReference type="InterPro" id="IPR027417">
    <property type="entry name" value="P-loop_NTPase"/>
</dbReference>
<evidence type="ECO:0000256" key="4">
    <source>
        <dbReference type="ARBA" id="ARBA00022741"/>
    </source>
</evidence>
<comment type="similarity">
    <text evidence="11">Belongs to the DEAD box helicase family. DDX23/PRP28 subfamily.</text>
</comment>
<dbReference type="InterPro" id="IPR011545">
    <property type="entry name" value="DEAD/DEAH_box_helicase_dom"/>
</dbReference>
<dbReference type="Gene3D" id="3.40.50.300">
    <property type="entry name" value="P-loop containing nucleotide triphosphate hydrolases"/>
    <property type="match status" value="2"/>
</dbReference>
<name>A0A087HRD5_ARAAL</name>
<organism evidence="20 21">
    <name type="scientific">Arabis alpina</name>
    <name type="common">Alpine rock-cress</name>
    <dbReference type="NCBI Taxonomy" id="50452"/>
    <lineage>
        <taxon>Eukaryota</taxon>
        <taxon>Viridiplantae</taxon>
        <taxon>Streptophyta</taxon>
        <taxon>Embryophyta</taxon>
        <taxon>Tracheophyta</taxon>
        <taxon>Spermatophyta</taxon>
        <taxon>Magnoliopsida</taxon>
        <taxon>eudicotyledons</taxon>
        <taxon>Gunneridae</taxon>
        <taxon>Pentapetalae</taxon>
        <taxon>rosids</taxon>
        <taxon>malvids</taxon>
        <taxon>Brassicales</taxon>
        <taxon>Brassicaceae</taxon>
        <taxon>Arabideae</taxon>
        <taxon>Arabis</taxon>
    </lineage>
</organism>
<dbReference type="FunFam" id="3.40.50.300:FF:000322">
    <property type="entry name" value="probable ATP-dependent RNA helicase DDX23"/>
    <property type="match status" value="1"/>
</dbReference>
<evidence type="ECO:0000256" key="1">
    <source>
        <dbReference type="ARBA" id="ARBA00004123"/>
    </source>
</evidence>
<dbReference type="GO" id="GO:0005524">
    <property type="term" value="F:ATP binding"/>
    <property type="evidence" value="ECO:0007669"/>
    <property type="project" value="UniProtKB-KW"/>
</dbReference>
<dbReference type="CDD" id="cd18787">
    <property type="entry name" value="SF2_C_DEAD"/>
    <property type="match status" value="1"/>
</dbReference>
<dbReference type="Pfam" id="PF00270">
    <property type="entry name" value="DEAD"/>
    <property type="match status" value="1"/>
</dbReference>
<reference evidence="21" key="1">
    <citation type="journal article" date="2015" name="Nat. Plants">
        <title>Genome expansion of Arabis alpina linked with retrotransposition and reduced symmetric DNA methylation.</title>
        <authorList>
            <person name="Willing E.M."/>
            <person name="Rawat V."/>
            <person name="Mandakova T."/>
            <person name="Maumus F."/>
            <person name="James G.V."/>
            <person name="Nordstroem K.J."/>
            <person name="Becker C."/>
            <person name="Warthmann N."/>
            <person name="Chica C."/>
            <person name="Szarzynska B."/>
            <person name="Zytnicki M."/>
            <person name="Albani M.C."/>
            <person name="Kiefer C."/>
            <person name="Bergonzi S."/>
            <person name="Castaings L."/>
            <person name="Mateos J.L."/>
            <person name="Berns M.C."/>
            <person name="Bujdoso N."/>
            <person name="Piofczyk T."/>
            <person name="de Lorenzo L."/>
            <person name="Barrero-Sicilia C."/>
            <person name="Mateos I."/>
            <person name="Piednoel M."/>
            <person name="Hagmann J."/>
            <person name="Chen-Min-Tao R."/>
            <person name="Iglesias-Fernandez R."/>
            <person name="Schuster S.C."/>
            <person name="Alonso-Blanco C."/>
            <person name="Roudier F."/>
            <person name="Carbonero P."/>
            <person name="Paz-Ares J."/>
            <person name="Davis S.J."/>
            <person name="Pecinka A."/>
            <person name="Quesneville H."/>
            <person name="Colot V."/>
            <person name="Lysak M.A."/>
            <person name="Weigel D."/>
            <person name="Coupland G."/>
            <person name="Schneeberger K."/>
        </authorList>
    </citation>
    <scope>NUCLEOTIDE SEQUENCE [LARGE SCALE GENOMIC DNA]</scope>
    <source>
        <strain evidence="21">cv. Pajares</strain>
    </source>
</reference>
<sequence>MKPVFLTKSHREEFALKRRHDEISDQHRRHNQITHSISNTVNTDRDQDLKRQRSHDRDEELAKKELIEQYLGTTKPKKRIIIKPNEKYRFSFDWEKSEDTSNRDTNIHEAQLLFGRGFRAGIDRREQRKLSSKSMNVVDKKLEDMNVRDWRIFKEDKNISYKGTKIPLPMRNWEESNLSCKLLKAVYRAGYKEPRAIQIAAIPLGVKQRDVIGIAETGSGKTAAFVLPMLDYIERLPLMSEENYMEGPYALVMVPTRELALQIEAETVKFARYLGFKVMSVIGGESIEKQALELSKGCEIVIATPGRLLDCLERRYVVLNQCNYVVLDEADRMIDMGFEPQVVGVLDAMPSSNLKPENEDGELDEKKVYRTTYMFSATMPYGVEKLAKNYLRNPVVVTVGTEGKIADTVSQQVIMIKESEKFSKLKKLLVELGDYKKAIVFVNTQIKAEFIVKNLEKLARFRVTTSHGGKSQEQRKTSLEGFRGNRFNVLVATDVLARGIDVEDIAHVINYDMPNKIEDYTHRTGRTGRAGKRGVSTTFLTLEDRDVFYDLKQMLIECKSPVPPELARHEASKFKPGTFRAHS</sequence>
<protein>
    <recommendedName>
        <fullName evidence="13">DEAD-box ATP-dependent RNA helicase 21</fullName>
        <ecNumber evidence="2">3.6.4.13</ecNumber>
    </recommendedName>
</protein>
<dbReference type="Gramene" id="KFK44687">
    <property type="protein sequence ID" value="KFK44687"/>
    <property type="gene ID" value="AALP_AA1G290500"/>
</dbReference>
<dbReference type="GO" id="GO:0006397">
    <property type="term" value="P:mRNA processing"/>
    <property type="evidence" value="ECO:0007669"/>
    <property type="project" value="UniProtKB-KW"/>
</dbReference>
<evidence type="ECO:0000256" key="16">
    <source>
        <dbReference type="SAM" id="MobiDB-lite"/>
    </source>
</evidence>
<feature type="compositionally biased region" description="Polar residues" evidence="16">
    <location>
        <begin position="33"/>
        <end position="42"/>
    </location>
</feature>
<dbReference type="GO" id="GO:0003724">
    <property type="term" value="F:RNA helicase activity"/>
    <property type="evidence" value="ECO:0007669"/>
    <property type="project" value="UniProtKB-EC"/>
</dbReference>
<feature type="domain" description="Helicase ATP-binding" evidence="17">
    <location>
        <begin position="202"/>
        <end position="397"/>
    </location>
</feature>
<evidence type="ECO:0000256" key="12">
    <source>
        <dbReference type="ARBA" id="ARBA00047984"/>
    </source>
</evidence>
<keyword evidence="3" id="KW-0507">mRNA processing</keyword>
<dbReference type="Pfam" id="PF25430">
    <property type="entry name" value="DDX23"/>
    <property type="match status" value="1"/>
</dbReference>
<dbReference type="InterPro" id="IPR014014">
    <property type="entry name" value="RNA_helicase_DEAD_Q_motif"/>
</dbReference>
<evidence type="ECO:0000256" key="7">
    <source>
        <dbReference type="ARBA" id="ARBA00022840"/>
    </source>
</evidence>
<comment type="catalytic activity">
    <reaction evidence="12">
        <text>ATP + H2O = ADP + phosphate + H(+)</text>
        <dbReference type="Rhea" id="RHEA:13065"/>
        <dbReference type="ChEBI" id="CHEBI:15377"/>
        <dbReference type="ChEBI" id="CHEBI:15378"/>
        <dbReference type="ChEBI" id="CHEBI:30616"/>
        <dbReference type="ChEBI" id="CHEBI:43474"/>
        <dbReference type="ChEBI" id="CHEBI:456216"/>
        <dbReference type="EC" id="3.6.4.13"/>
    </reaction>
</comment>
<dbReference type="GO" id="GO:0008380">
    <property type="term" value="P:RNA splicing"/>
    <property type="evidence" value="ECO:0007669"/>
    <property type="project" value="UniProtKB-KW"/>
</dbReference>
<dbReference type="InterPro" id="IPR057479">
    <property type="entry name" value="PRP28/DDX23-like_helical"/>
</dbReference>
<keyword evidence="4 15" id="KW-0547">Nucleotide-binding</keyword>